<keyword evidence="2 5" id="KW-0812">Transmembrane</keyword>
<dbReference type="Pfam" id="PF07264">
    <property type="entry name" value="EI24"/>
    <property type="match status" value="1"/>
</dbReference>
<feature type="transmembrane region" description="Helical" evidence="5">
    <location>
        <begin position="120"/>
        <end position="139"/>
    </location>
</feature>
<evidence type="ECO:0000313" key="6">
    <source>
        <dbReference type="EMBL" id="QRJ65195.1"/>
    </source>
</evidence>
<organism evidence="6 7">
    <name type="scientific">Azospira restricta</name>
    <dbReference type="NCBI Taxonomy" id="404405"/>
    <lineage>
        <taxon>Bacteria</taxon>
        <taxon>Pseudomonadati</taxon>
        <taxon>Pseudomonadota</taxon>
        <taxon>Betaproteobacteria</taxon>
        <taxon>Rhodocyclales</taxon>
        <taxon>Rhodocyclaceae</taxon>
        <taxon>Azospira</taxon>
    </lineage>
</organism>
<name>A0A974Y5B2_9RHOO</name>
<dbReference type="AlphaFoldDB" id="A0A974Y5B2"/>
<feature type="transmembrane region" description="Helical" evidence="5">
    <location>
        <begin position="145"/>
        <end position="162"/>
    </location>
</feature>
<feature type="transmembrane region" description="Helical" evidence="5">
    <location>
        <begin position="80"/>
        <end position="100"/>
    </location>
</feature>
<evidence type="ECO:0000256" key="5">
    <source>
        <dbReference type="SAM" id="Phobius"/>
    </source>
</evidence>
<comment type="subcellular location">
    <subcellularLocation>
        <location evidence="1">Membrane</location>
        <topology evidence="1">Multi-pass membrane protein</topology>
    </subcellularLocation>
</comment>
<dbReference type="RefSeq" id="WP_203388720.1">
    <property type="nucleotide sequence ID" value="NZ_CP064781.1"/>
</dbReference>
<keyword evidence="3 5" id="KW-1133">Transmembrane helix</keyword>
<dbReference type="Proteomes" id="UP000663444">
    <property type="component" value="Chromosome"/>
</dbReference>
<feature type="transmembrane region" description="Helical" evidence="5">
    <location>
        <begin position="20"/>
        <end position="43"/>
    </location>
</feature>
<keyword evidence="7" id="KW-1185">Reference proteome</keyword>
<gene>
    <name evidence="6" type="ORF">IWH25_07640</name>
</gene>
<keyword evidence="4 5" id="KW-0472">Membrane</keyword>
<reference evidence="6" key="1">
    <citation type="submission" date="2020-11" db="EMBL/GenBank/DDBJ databases">
        <title>Azospira restricta DSM 18626 genome sequence.</title>
        <authorList>
            <person name="Moe W.M."/>
        </authorList>
    </citation>
    <scope>NUCLEOTIDE SEQUENCE</scope>
    <source>
        <strain evidence="6">DSM 18626</strain>
    </source>
</reference>
<sequence length="247" mass="27328">MVEIFNALMRSLNNLQDRGIWLRLVGPAVVALVVWLALAFFALDWFVAELLEIPPLTWVAGWGALWLAKVLAWLGGWLAVFALAYLTAMLLAAIFVVPLLVNEIGAREYPDVARMGEDSFVAATGNSVLAAVGFIVGWIGTLPLWLIPGMGLVLPIYWLAWLNRRTFAYDALAAHATKEEWKALFEKHRGKLLLLGVLLGLLAHVPFVGLLAPAFGALAYVHYGLEALRRERDGAVLTLEKTQWERT</sequence>
<evidence type="ECO:0000313" key="7">
    <source>
        <dbReference type="Proteomes" id="UP000663444"/>
    </source>
</evidence>
<evidence type="ECO:0000256" key="4">
    <source>
        <dbReference type="ARBA" id="ARBA00023136"/>
    </source>
</evidence>
<feature type="transmembrane region" description="Helical" evidence="5">
    <location>
        <begin position="192"/>
        <end position="221"/>
    </location>
</feature>
<protein>
    <submittedName>
        <fullName evidence="6">EI24 domain-containing protein</fullName>
    </submittedName>
</protein>
<accession>A0A974Y5B2</accession>
<evidence type="ECO:0000256" key="2">
    <source>
        <dbReference type="ARBA" id="ARBA00022692"/>
    </source>
</evidence>
<dbReference type="KEGG" id="ares:IWH25_07640"/>
<evidence type="ECO:0000256" key="3">
    <source>
        <dbReference type="ARBA" id="ARBA00022989"/>
    </source>
</evidence>
<proteinExistence type="predicted"/>
<evidence type="ECO:0000256" key="1">
    <source>
        <dbReference type="ARBA" id="ARBA00004141"/>
    </source>
</evidence>
<dbReference type="EMBL" id="CP064781">
    <property type="protein sequence ID" value="QRJ65195.1"/>
    <property type="molecule type" value="Genomic_DNA"/>
</dbReference>
<dbReference type="InterPro" id="IPR059112">
    <property type="entry name" value="CysZ/EI24"/>
</dbReference>